<evidence type="ECO:0000313" key="2">
    <source>
        <dbReference type="Proteomes" id="UP000005270"/>
    </source>
</evidence>
<dbReference type="EMBL" id="CP003531">
    <property type="protein sequence ID" value="AFK50818.1"/>
    <property type="molecule type" value="Genomic_DNA"/>
</dbReference>
<protein>
    <recommendedName>
        <fullName evidence="3">DUF424 family protein</fullName>
    </recommendedName>
</protein>
<sequence>MRVYVKTYNTESGLLVAACDEDVLGLRLVDESRGINFYVDPSFFKGEVLDVDKAVKVLRKASMANIVGNSIVGRAISEGLVREDTVLVVNGVKVAMFVTL</sequence>
<accession>I3TDI0</accession>
<dbReference type="AlphaFoldDB" id="I3TDI0"/>
<organism evidence="1 2">
    <name type="scientific">Thermogladius calderae (strain DSM 22663 / VKM B-2946 / 1633)</name>
    <dbReference type="NCBI Taxonomy" id="1184251"/>
    <lineage>
        <taxon>Archaea</taxon>
        <taxon>Thermoproteota</taxon>
        <taxon>Thermoprotei</taxon>
        <taxon>Desulfurococcales</taxon>
        <taxon>Desulfurococcaceae</taxon>
        <taxon>Thermogladius</taxon>
    </lineage>
</organism>
<evidence type="ECO:0000313" key="1">
    <source>
        <dbReference type="EMBL" id="AFK50818.1"/>
    </source>
</evidence>
<dbReference type="HOGENOM" id="CLU_174522_0_0_2"/>
<dbReference type="KEGG" id="thg:TCELL_0393"/>
<dbReference type="OrthoDB" id="18015at2157"/>
<dbReference type="Proteomes" id="UP000005270">
    <property type="component" value="Chromosome"/>
</dbReference>
<dbReference type="Gene3D" id="3.30.1860.10">
    <property type="entry name" value="uncharacterized conserved protein from methanopyrus kandleri domain like"/>
    <property type="match status" value="1"/>
</dbReference>
<dbReference type="Pfam" id="PF04242">
    <property type="entry name" value="DUF424"/>
    <property type="match status" value="1"/>
</dbReference>
<dbReference type="InterPro" id="IPR007355">
    <property type="entry name" value="DUF424"/>
</dbReference>
<reference evidence="1 2" key="1">
    <citation type="journal article" date="2012" name="J. Bacteriol.">
        <title>Complete genome sequence of the hyperthermophilic cellulolytic Crenarchaeon 'Thermogladius cellulolyticus' 1633.</title>
        <authorList>
            <person name="Mardanov A.V."/>
            <person name="Kochetkova T.V."/>
            <person name="Beletsky A.V."/>
            <person name="Bonch-Osmolovskaya E.A."/>
            <person name="Ravin N.V."/>
            <person name="Skryabin K.G."/>
        </authorList>
    </citation>
    <scope>NUCLEOTIDE SEQUENCE [LARGE SCALE GENOMIC DNA]</scope>
    <source>
        <strain evidence="2">DSM 22663 / VKM B-2946 / 1633</strain>
    </source>
</reference>
<proteinExistence type="predicted"/>
<keyword evidence="2" id="KW-1185">Reference proteome</keyword>
<name>I3TDI0_THEC1</name>
<dbReference type="STRING" id="1184251.TCELL_0393"/>
<dbReference type="eggNOG" id="arCOG04051">
    <property type="taxonomic scope" value="Archaea"/>
</dbReference>
<gene>
    <name evidence="1" type="ordered locus">TCELL_0393</name>
</gene>
<evidence type="ECO:0008006" key="3">
    <source>
        <dbReference type="Google" id="ProtNLM"/>
    </source>
</evidence>
<dbReference type="InParanoid" id="I3TDI0"/>